<keyword evidence="1" id="KW-0378">Hydrolase</keyword>
<dbReference type="InterPro" id="IPR000421">
    <property type="entry name" value="FA58C"/>
</dbReference>
<dbReference type="SUPFAM" id="SSF49899">
    <property type="entry name" value="Concanavalin A-like lectins/glucanases"/>
    <property type="match status" value="1"/>
</dbReference>
<evidence type="ECO:0000313" key="5">
    <source>
        <dbReference type="Proteomes" id="UP001500298"/>
    </source>
</evidence>
<gene>
    <name evidence="4" type="ORF">GCM10023331_36990</name>
</gene>
<dbReference type="Pfam" id="PF08787">
    <property type="entry name" value="Alginate_lyase2"/>
    <property type="match status" value="1"/>
</dbReference>
<proteinExistence type="predicted"/>
<dbReference type="Pfam" id="PF02018">
    <property type="entry name" value="CBM_4_9"/>
    <property type="match status" value="1"/>
</dbReference>
<feature type="signal peptide" evidence="2">
    <location>
        <begin position="1"/>
        <end position="21"/>
    </location>
</feature>
<sequence length="560" mass="60360">MNTHNICQAVAILLLALTNFACTKQASTHAPLSPLPNNTYQSSARVAQNLSNPGFESDWSGWSDTDPSAISSDAYAGTKSAKITGASGKAVQSATVQANTSYELSAYIKGKGKIGATLNGTTYENVGDHSDWSKVSVTFETGSATTVDIFAAYGGGEGRFDAFELYEVGTVDTPPTSTTLSIASATASIDDGNVASNVLDGDLNTRWSGNGDGAYITLDLGSVDTVSSLDIAWYKGNERSSYFDILLGSSTSNLSQVYTGSSSGNTLDPESYDFTSTPARYIRIVGHGNSSNTWNSITEVTAYGNNGDDVPNNGGNEVYPTDIIPSLVDWKITLPVDANGDDSADAPNVDSRNKNAHEVKDANLIDYTYTPYFYAANGEVYFRGHCAGATTSGSKYPRSELRQRVGGGDNYWSVNDYQYLQTELRVTHLPVEKPEVSMVQIHGPVDEPLRVQYHANQGVYIIWNETNKDTANALDYSLGERLRVTVTVDNGDITCLIENLDRSTSYSKTWASSDATGYFKVGCYTQSSIFLSEFKTGYNNEPLDAYGEIAVKSITLTETY</sequence>
<dbReference type="Gene3D" id="2.60.120.260">
    <property type="entry name" value="Galactose-binding domain-like"/>
    <property type="match status" value="2"/>
</dbReference>
<evidence type="ECO:0000259" key="3">
    <source>
        <dbReference type="PROSITE" id="PS50022"/>
    </source>
</evidence>
<name>A0ABP9DKQ1_9BACT</name>
<dbReference type="InterPro" id="IPR008979">
    <property type="entry name" value="Galactose-bd-like_sf"/>
</dbReference>
<dbReference type="Gene3D" id="2.60.120.200">
    <property type="match status" value="1"/>
</dbReference>
<dbReference type="PROSITE" id="PS50022">
    <property type="entry name" value="FA58C_3"/>
    <property type="match status" value="1"/>
</dbReference>
<protein>
    <recommendedName>
        <fullName evidence="3">F5/8 type C domain-containing protein</fullName>
    </recommendedName>
</protein>
<dbReference type="InterPro" id="IPR013320">
    <property type="entry name" value="ConA-like_dom_sf"/>
</dbReference>
<feature type="domain" description="F5/8 type C" evidence="3">
    <location>
        <begin position="162"/>
        <end position="305"/>
    </location>
</feature>
<evidence type="ECO:0000256" key="2">
    <source>
        <dbReference type="SAM" id="SignalP"/>
    </source>
</evidence>
<organism evidence="4 5">
    <name type="scientific">Algivirga pacifica</name>
    <dbReference type="NCBI Taxonomy" id="1162670"/>
    <lineage>
        <taxon>Bacteria</taxon>
        <taxon>Pseudomonadati</taxon>
        <taxon>Bacteroidota</taxon>
        <taxon>Cytophagia</taxon>
        <taxon>Cytophagales</taxon>
        <taxon>Flammeovirgaceae</taxon>
        <taxon>Algivirga</taxon>
    </lineage>
</organism>
<dbReference type="SUPFAM" id="SSF49785">
    <property type="entry name" value="Galactose-binding domain-like"/>
    <property type="match status" value="2"/>
</dbReference>
<feature type="chain" id="PRO_5047437183" description="F5/8 type C domain-containing protein" evidence="2">
    <location>
        <begin position="22"/>
        <end position="560"/>
    </location>
</feature>
<keyword evidence="5" id="KW-1185">Reference proteome</keyword>
<dbReference type="EMBL" id="BAABJX010000059">
    <property type="protein sequence ID" value="GAA4848838.1"/>
    <property type="molecule type" value="Genomic_DNA"/>
</dbReference>
<dbReference type="Proteomes" id="UP001500298">
    <property type="component" value="Unassembled WGS sequence"/>
</dbReference>
<dbReference type="InterPro" id="IPR014895">
    <property type="entry name" value="Alginate_lyase_2"/>
</dbReference>
<dbReference type="InterPro" id="IPR003305">
    <property type="entry name" value="CenC_carb-bd"/>
</dbReference>
<dbReference type="RefSeq" id="WP_345374550.1">
    <property type="nucleotide sequence ID" value="NZ_BAABJX010000059.1"/>
</dbReference>
<evidence type="ECO:0000256" key="1">
    <source>
        <dbReference type="ARBA" id="ARBA00022801"/>
    </source>
</evidence>
<accession>A0ABP9DKQ1</accession>
<reference evidence="5" key="1">
    <citation type="journal article" date="2019" name="Int. J. Syst. Evol. Microbiol.">
        <title>The Global Catalogue of Microorganisms (GCM) 10K type strain sequencing project: providing services to taxonomists for standard genome sequencing and annotation.</title>
        <authorList>
            <consortium name="The Broad Institute Genomics Platform"/>
            <consortium name="The Broad Institute Genome Sequencing Center for Infectious Disease"/>
            <person name="Wu L."/>
            <person name="Ma J."/>
        </authorList>
    </citation>
    <scope>NUCLEOTIDE SEQUENCE [LARGE SCALE GENOMIC DNA]</scope>
    <source>
        <strain evidence="5">JCM 18326</strain>
    </source>
</reference>
<comment type="caution">
    <text evidence="4">The sequence shown here is derived from an EMBL/GenBank/DDBJ whole genome shotgun (WGS) entry which is preliminary data.</text>
</comment>
<dbReference type="Pfam" id="PF00754">
    <property type="entry name" value="F5_F8_type_C"/>
    <property type="match status" value="1"/>
</dbReference>
<keyword evidence="2" id="KW-0732">Signal</keyword>
<evidence type="ECO:0000313" key="4">
    <source>
        <dbReference type="EMBL" id="GAA4848838.1"/>
    </source>
</evidence>